<dbReference type="SUPFAM" id="SSF50370">
    <property type="entry name" value="Ricin B-like lectins"/>
    <property type="match status" value="2"/>
</dbReference>
<dbReference type="Pfam" id="PF03632">
    <property type="entry name" value="Glyco_hydro_65m"/>
    <property type="match status" value="1"/>
</dbReference>
<keyword evidence="6" id="KW-1185">Reference proteome</keyword>
<feature type="signal peptide" evidence="2">
    <location>
        <begin position="1"/>
        <end position="27"/>
    </location>
</feature>
<dbReference type="Pfam" id="PF00652">
    <property type="entry name" value="Ricin_B_lectin"/>
    <property type="match status" value="2"/>
</dbReference>
<evidence type="ECO:0000313" key="6">
    <source>
        <dbReference type="Proteomes" id="UP000676325"/>
    </source>
</evidence>
<dbReference type="InterPro" id="IPR008979">
    <property type="entry name" value="Galactose-bd-like_sf"/>
</dbReference>
<evidence type="ECO:0000256" key="1">
    <source>
        <dbReference type="ARBA" id="ARBA00023295"/>
    </source>
</evidence>
<dbReference type="SUPFAM" id="SSF48208">
    <property type="entry name" value="Six-hairpin glycosidases"/>
    <property type="match status" value="1"/>
</dbReference>
<dbReference type="Gene3D" id="2.70.98.40">
    <property type="entry name" value="Glycoside hydrolase, family 65, N-terminal domain"/>
    <property type="match status" value="1"/>
</dbReference>
<dbReference type="Pfam" id="PF03633">
    <property type="entry name" value="Glyco_hydro_65C"/>
    <property type="match status" value="1"/>
</dbReference>
<dbReference type="InterPro" id="IPR005084">
    <property type="entry name" value="CBM6"/>
</dbReference>
<dbReference type="InterPro" id="IPR011013">
    <property type="entry name" value="Gal_mutarotase_sf_dom"/>
</dbReference>
<dbReference type="PANTHER" id="PTHR11051">
    <property type="entry name" value="GLYCOSYL HYDROLASE-RELATED"/>
    <property type="match status" value="1"/>
</dbReference>
<dbReference type="EMBL" id="JAGSOH010000003">
    <property type="protein sequence ID" value="MBR7825126.1"/>
    <property type="molecule type" value="Genomic_DNA"/>
</dbReference>
<dbReference type="CDD" id="cd04083">
    <property type="entry name" value="CBM35_Lmo2446-like"/>
    <property type="match status" value="1"/>
</dbReference>
<dbReference type="GO" id="GO:0030246">
    <property type="term" value="F:carbohydrate binding"/>
    <property type="evidence" value="ECO:0007669"/>
    <property type="project" value="InterPro"/>
</dbReference>
<dbReference type="GO" id="GO:0005993">
    <property type="term" value="P:trehalose catabolic process"/>
    <property type="evidence" value="ECO:0007669"/>
    <property type="project" value="TreeGrafter"/>
</dbReference>
<feature type="chain" id="PRO_5039566487" evidence="2">
    <location>
        <begin position="28"/>
        <end position="1289"/>
    </location>
</feature>
<name>A0A941E4Q4_9ACTN</name>
<dbReference type="InterPro" id="IPR005194">
    <property type="entry name" value="Glyco_hydro_65_C"/>
</dbReference>
<dbReference type="Pfam" id="PF03422">
    <property type="entry name" value="CBM_6"/>
    <property type="match status" value="1"/>
</dbReference>
<dbReference type="Pfam" id="PF03636">
    <property type="entry name" value="Glyco_hydro_65N"/>
    <property type="match status" value="1"/>
</dbReference>
<dbReference type="InterPro" id="IPR037018">
    <property type="entry name" value="GH65_N"/>
</dbReference>
<dbReference type="SMART" id="SM00458">
    <property type="entry name" value="RICIN"/>
    <property type="match status" value="2"/>
</dbReference>
<dbReference type="SUPFAM" id="SSF74650">
    <property type="entry name" value="Galactose mutarotase-like"/>
    <property type="match status" value="1"/>
</dbReference>
<dbReference type="RefSeq" id="WP_212516285.1">
    <property type="nucleotide sequence ID" value="NZ_JAGSOH010000003.1"/>
</dbReference>
<keyword evidence="1" id="KW-0378">Hydrolase</keyword>
<dbReference type="PANTHER" id="PTHR11051:SF8">
    <property type="entry name" value="PROTEIN-GLUCOSYLGALACTOSYLHYDROXYLYSINE GLUCOSIDASE"/>
    <property type="match status" value="1"/>
</dbReference>
<organism evidence="5 6">
    <name type="scientific">Actinospica acidithermotolerans</name>
    <dbReference type="NCBI Taxonomy" id="2828514"/>
    <lineage>
        <taxon>Bacteria</taxon>
        <taxon>Bacillati</taxon>
        <taxon>Actinomycetota</taxon>
        <taxon>Actinomycetes</taxon>
        <taxon>Catenulisporales</taxon>
        <taxon>Actinospicaceae</taxon>
        <taxon>Actinospica</taxon>
    </lineage>
</organism>
<accession>A0A941E4Q4</accession>
<proteinExistence type="predicted"/>
<feature type="domain" description="CBM6" evidence="4">
    <location>
        <begin position="136"/>
        <end position="268"/>
    </location>
</feature>
<dbReference type="InterPro" id="IPR035992">
    <property type="entry name" value="Ricin_B-like_lectins"/>
</dbReference>
<dbReference type="Gene3D" id="2.60.120.260">
    <property type="entry name" value="Galactose-binding domain-like"/>
    <property type="match status" value="2"/>
</dbReference>
<dbReference type="SUPFAM" id="SSF49785">
    <property type="entry name" value="Galactose-binding domain-like"/>
    <property type="match status" value="2"/>
</dbReference>
<dbReference type="InterPro" id="IPR008928">
    <property type="entry name" value="6-hairpin_glycosidase_sf"/>
</dbReference>
<dbReference type="Gene3D" id="2.80.10.50">
    <property type="match status" value="2"/>
</dbReference>
<dbReference type="Pfam" id="PF00754">
    <property type="entry name" value="F5_F8_type_C"/>
    <property type="match status" value="1"/>
</dbReference>
<dbReference type="GO" id="GO:0016757">
    <property type="term" value="F:glycosyltransferase activity"/>
    <property type="evidence" value="ECO:0007669"/>
    <property type="project" value="UniProtKB-ARBA"/>
</dbReference>
<dbReference type="InterPro" id="IPR005196">
    <property type="entry name" value="Glyco_hydro_65_N"/>
</dbReference>
<dbReference type="PROSITE" id="PS51175">
    <property type="entry name" value="CBM6"/>
    <property type="match status" value="1"/>
</dbReference>
<dbReference type="InterPro" id="IPR005195">
    <property type="entry name" value="Glyco_hydro_65_M"/>
</dbReference>
<dbReference type="CDD" id="cd23451">
    <property type="entry name" value="beta-trefoil_Ricin_laminarinase"/>
    <property type="match status" value="1"/>
</dbReference>
<dbReference type="InterPro" id="IPR000421">
    <property type="entry name" value="FA58C"/>
</dbReference>
<evidence type="ECO:0000259" key="3">
    <source>
        <dbReference type="PROSITE" id="PS50022"/>
    </source>
</evidence>
<gene>
    <name evidence="5" type="ORF">KDK95_02320</name>
</gene>
<dbReference type="GO" id="GO:0004555">
    <property type="term" value="F:alpha,alpha-trehalase activity"/>
    <property type="evidence" value="ECO:0007669"/>
    <property type="project" value="TreeGrafter"/>
</dbReference>
<dbReference type="PROSITE" id="PS50231">
    <property type="entry name" value="RICIN_B_LECTIN"/>
    <property type="match status" value="2"/>
</dbReference>
<dbReference type="Gene3D" id="1.50.10.10">
    <property type="match status" value="1"/>
</dbReference>
<dbReference type="InterPro" id="IPR000772">
    <property type="entry name" value="Ricin_B_lectin"/>
</dbReference>
<evidence type="ECO:0000313" key="5">
    <source>
        <dbReference type="EMBL" id="MBR7825126.1"/>
    </source>
</evidence>
<evidence type="ECO:0000256" key="2">
    <source>
        <dbReference type="SAM" id="SignalP"/>
    </source>
</evidence>
<protein>
    <submittedName>
        <fullName evidence="5">Ricin-type beta-trefoil lectin domain protein</fullName>
    </submittedName>
</protein>
<comment type="caution">
    <text evidence="5">The sequence shown here is derived from an EMBL/GenBank/DDBJ whole genome shotgun (WGS) entry which is preliminary data.</text>
</comment>
<sequence length="1289" mass="132961">MRRRRTPERLWATVASVGLLAASAALAPTATAASKAHPQAATSAVAGSGPWTLSTTDPTTNYTPTFIGNGYLAARVPAAGAGFDTNPITTESELAGFYSNPPAETDWSEIRADIPTWTTLGLVDGTDMYGNLPICRYDEVCQAAAGELSGGATPASDHTGSVGGLFAAGLGYGSPNVGATVSVPIADATAGAATIALRYANGNGASETVSIGVDGGPLQHVTLPPTANWDTWSTLTLPATLTAGDNDVVITVGSGDSGQVNIDTVAAYPAGAAAPTTVSTLQSGTRSGFNQSLNMATGTLTTSFTWTAPSGRTTDFTYTVNADQSDGHLGMVTMSFTPHWSGTATVVDALDERGLNDSSASSPTIDTQNGVLTENVAADSTGVTAAIASVLRLGGSTSPTATTAADGVAAGQSAQLTVASGTTYTATKFVGIASSDDGGPGAASTAPQSTALSQATSAANLGAAAITSRNNTAWSKLWSADISVPGNPALTGEIRASMFYLLESNRADVPWPSPPGGLSSDDYNGHVFWDMETWMDPALLAQHPDIAEATDTYRQALLGQAQKNSATCAPAGQTVSGARYPWESSITGQDAYQGPGAQCDELHISADIALAQWQYFLATGDTSWLAKKAWPVLSQIANFWASRATADPTTSGAYQILNVMGPDEYHDGVNDSAYTDAAAQEVLNIATQAAQITGNTANSAWTTVASGLEIPFDSTDQRHYEYNGYPTGTTIKQADVTMLQYPWNVPMSASVAENDLDYYSSVTDLNGPSMTDSIAAIDAAALQTNRCDAYTYLERSVNPFMGAPYDQFHETRTGGAFTFTTANGGFLQEFEYGFTGLRWNQNAVELNPSLPPQIPELDLSGLQWHGTTYSLAITPTGTTITVTAGPALPVSVAGGAVQNVSSGVPVTVATRTFSNASNLAECKSVSASSADPSYPAEAAVDGSADTSWHATATGANLTIDLGAATTLDQVQVTSAGTTTAYTIQGSNDDSIWTTLASQAAITSPSSTASFPTSSYRYIRYQAGSSAAAQVAEIVIPAAARQIRLGAQGLCTDDRGGTGQSGDAVQAYFCNGTQAQSWTADSDGSIRAMGLCLDAKGGATASGTPVQLYTCNATGAQNWQIQSNGEVLNPQSGNCLTDPGSGASGTQLDIETCTGAANQIWTLRAPVGQMTGYQGLCVDVRNANPADLNPVQVYTCNSTLAQQWTLASNYSLQAYGKCLDVNNAGTTTGTSVDLYYCNSSAAQNWQPQVNGELINPNSGLCLTDPSSGASGIQLDIETCTDAANQIWNLP</sequence>
<evidence type="ECO:0000259" key="4">
    <source>
        <dbReference type="PROSITE" id="PS51175"/>
    </source>
</evidence>
<dbReference type="PROSITE" id="PS50022">
    <property type="entry name" value="FA58C_3"/>
    <property type="match status" value="1"/>
</dbReference>
<dbReference type="Proteomes" id="UP000676325">
    <property type="component" value="Unassembled WGS sequence"/>
</dbReference>
<keyword evidence="1" id="KW-0326">Glycosidase</keyword>
<dbReference type="InterPro" id="IPR012341">
    <property type="entry name" value="6hp_glycosidase-like_sf"/>
</dbReference>
<dbReference type="Gene3D" id="2.60.420.10">
    <property type="entry name" value="Maltose phosphorylase, domain 3"/>
    <property type="match status" value="1"/>
</dbReference>
<keyword evidence="2" id="KW-0732">Signal</keyword>
<feature type="domain" description="F5/8 type C" evidence="3">
    <location>
        <begin position="908"/>
        <end position="1038"/>
    </location>
</feature>
<reference evidence="5" key="1">
    <citation type="submission" date="2021-04" db="EMBL/GenBank/DDBJ databases">
        <title>Genome based classification of Actinospica acidithermotolerans sp. nov., an actinobacterium isolated from an Indonesian hot spring.</title>
        <authorList>
            <person name="Kusuma A.B."/>
            <person name="Putra K.E."/>
            <person name="Nafisah S."/>
            <person name="Loh J."/>
            <person name="Nouioui I."/>
            <person name="Goodfellow M."/>
        </authorList>
    </citation>
    <scope>NUCLEOTIDE SEQUENCE</scope>
    <source>
        <strain evidence="5">MGRD01-02</strain>
    </source>
</reference>